<evidence type="ECO:0000313" key="1">
    <source>
        <dbReference type="Ensembl" id="ENSXCOP00000024189.1"/>
    </source>
</evidence>
<proteinExistence type="predicted"/>
<evidence type="ECO:0000313" key="2">
    <source>
        <dbReference type="Proteomes" id="UP000261380"/>
    </source>
</evidence>
<protein>
    <submittedName>
        <fullName evidence="1">Uncharacterized protein</fullName>
    </submittedName>
</protein>
<keyword evidence="2" id="KW-1185">Reference proteome</keyword>
<reference evidence="1" key="2">
    <citation type="submission" date="2025-09" db="UniProtKB">
        <authorList>
            <consortium name="Ensembl"/>
        </authorList>
    </citation>
    <scope>IDENTIFICATION</scope>
</reference>
<organism evidence="1 2">
    <name type="scientific">Xiphophorus couchianus</name>
    <name type="common">Monterrey platyfish</name>
    <dbReference type="NCBI Taxonomy" id="32473"/>
    <lineage>
        <taxon>Eukaryota</taxon>
        <taxon>Metazoa</taxon>
        <taxon>Chordata</taxon>
        <taxon>Craniata</taxon>
        <taxon>Vertebrata</taxon>
        <taxon>Euteleostomi</taxon>
        <taxon>Actinopterygii</taxon>
        <taxon>Neopterygii</taxon>
        <taxon>Teleostei</taxon>
        <taxon>Neoteleostei</taxon>
        <taxon>Acanthomorphata</taxon>
        <taxon>Ovalentaria</taxon>
        <taxon>Atherinomorphae</taxon>
        <taxon>Cyprinodontiformes</taxon>
        <taxon>Poeciliidae</taxon>
        <taxon>Poeciliinae</taxon>
        <taxon>Xiphophorus</taxon>
    </lineage>
</organism>
<dbReference type="Ensembl" id="ENSXCOT00000024480.1">
    <property type="protein sequence ID" value="ENSXCOP00000024189.1"/>
    <property type="gene ID" value="ENSXCOG00000018063.1"/>
</dbReference>
<name>A0A3B5MWQ3_9TELE</name>
<dbReference type="Proteomes" id="UP000261380">
    <property type="component" value="Unplaced"/>
</dbReference>
<dbReference type="AlphaFoldDB" id="A0A3B5MWQ3"/>
<sequence>TFQSGLTRSHDLPSLRLTVITTPHYDQDTKLVQSSPGYTGSYHQSRPAVRRRTSRIFVPAPGSGSGSQQGHRGASLRMLTVILTATARKSLASVLTAAHYTYTHIYIYTDSNRP</sequence>
<accession>A0A3B5MWQ3</accession>
<reference evidence="1" key="1">
    <citation type="submission" date="2025-08" db="UniProtKB">
        <authorList>
            <consortium name="Ensembl"/>
        </authorList>
    </citation>
    <scope>IDENTIFICATION</scope>
</reference>